<sequence length="77" mass="8696">MSGKNNSLSQWGCPTDIAVYSYMSLWEMCGLKREVDRFLQSVSFFRTIRHSGRGLLENRTPAVGITLGLPSILLYIL</sequence>
<protein>
    <submittedName>
        <fullName evidence="1">Uncharacterized protein</fullName>
    </submittedName>
</protein>
<comment type="caution">
    <text evidence="1">The sequence shown here is derived from an EMBL/GenBank/DDBJ whole genome shotgun (WGS) entry which is preliminary data.</text>
</comment>
<name>A0A9D3Y675_DREPO</name>
<keyword evidence="2" id="KW-1185">Reference proteome</keyword>
<organism evidence="1 2">
    <name type="scientific">Dreissena polymorpha</name>
    <name type="common">Zebra mussel</name>
    <name type="synonym">Mytilus polymorpha</name>
    <dbReference type="NCBI Taxonomy" id="45954"/>
    <lineage>
        <taxon>Eukaryota</taxon>
        <taxon>Metazoa</taxon>
        <taxon>Spiralia</taxon>
        <taxon>Lophotrochozoa</taxon>
        <taxon>Mollusca</taxon>
        <taxon>Bivalvia</taxon>
        <taxon>Autobranchia</taxon>
        <taxon>Heteroconchia</taxon>
        <taxon>Euheterodonta</taxon>
        <taxon>Imparidentia</taxon>
        <taxon>Neoheterodontei</taxon>
        <taxon>Myida</taxon>
        <taxon>Dreissenoidea</taxon>
        <taxon>Dreissenidae</taxon>
        <taxon>Dreissena</taxon>
    </lineage>
</organism>
<dbReference type="Proteomes" id="UP000828390">
    <property type="component" value="Unassembled WGS sequence"/>
</dbReference>
<evidence type="ECO:0000313" key="1">
    <source>
        <dbReference type="EMBL" id="KAH3693311.1"/>
    </source>
</evidence>
<evidence type="ECO:0000313" key="2">
    <source>
        <dbReference type="Proteomes" id="UP000828390"/>
    </source>
</evidence>
<reference evidence="1" key="2">
    <citation type="submission" date="2020-11" db="EMBL/GenBank/DDBJ databases">
        <authorList>
            <person name="McCartney M.A."/>
            <person name="Auch B."/>
            <person name="Kono T."/>
            <person name="Mallez S."/>
            <person name="Becker A."/>
            <person name="Gohl D.M."/>
            <person name="Silverstein K.A.T."/>
            <person name="Koren S."/>
            <person name="Bechman K.B."/>
            <person name="Herman A."/>
            <person name="Abrahante J.E."/>
            <person name="Garbe J."/>
        </authorList>
    </citation>
    <scope>NUCLEOTIDE SEQUENCE</scope>
    <source>
        <strain evidence="1">Duluth1</strain>
        <tissue evidence="1">Whole animal</tissue>
    </source>
</reference>
<proteinExistence type="predicted"/>
<dbReference type="AlphaFoldDB" id="A0A9D3Y675"/>
<gene>
    <name evidence="1" type="ORF">DPMN_192715</name>
</gene>
<dbReference type="EMBL" id="JAIWYP010000017">
    <property type="protein sequence ID" value="KAH3693311.1"/>
    <property type="molecule type" value="Genomic_DNA"/>
</dbReference>
<reference evidence="1" key="1">
    <citation type="journal article" date="2019" name="bioRxiv">
        <title>The Genome of the Zebra Mussel, Dreissena polymorpha: A Resource for Invasive Species Research.</title>
        <authorList>
            <person name="McCartney M.A."/>
            <person name="Auch B."/>
            <person name="Kono T."/>
            <person name="Mallez S."/>
            <person name="Zhang Y."/>
            <person name="Obille A."/>
            <person name="Becker A."/>
            <person name="Abrahante J.E."/>
            <person name="Garbe J."/>
            <person name="Badalamenti J.P."/>
            <person name="Herman A."/>
            <person name="Mangelson H."/>
            <person name="Liachko I."/>
            <person name="Sullivan S."/>
            <person name="Sone E.D."/>
            <person name="Koren S."/>
            <person name="Silverstein K.A.T."/>
            <person name="Beckman K.B."/>
            <person name="Gohl D.M."/>
        </authorList>
    </citation>
    <scope>NUCLEOTIDE SEQUENCE</scope>
    <source>
        <strain evidence="1">Duluth1</strain>
        <tissue evidence="1">Whole animal</tissue>
    </source>
</reference>
<accession>A0A9D3Y675</accession>